<gene>
    <name evidence="2" type="ORF">PoB_000999800</name>
</gene>
<reference evidence="2 3" key="1">
    <citation type="journal article" date="2021" name="Elife">
        <title>Chloroplast acquisition without the gene transfer in kleptoplastic sea slugs, Plakobranchus ocellatus.</title>
        <authorList>
            <person name="Maeda T."/>
            <person name="Takahashi S."/>
            <person name="Yoshida T."/>
            <person name="Shimamura S."/>
            <person name="Takaki Y."/>
            <person name="Nagai Y."/>
            <person name="Toyoda A."/>
            <person name="Suzuki Y."/>
            <person name="Arimoto A."/>
            <person name="Ishii H."/>
            <person name="Satoh N."/>
            <person name="Nishiyama T."/>
            <person name="Hasebe M."/>
            <person name="Maruyama T."/>
            <person name="Minagawa J."/>
            <person name="Obokata J."/>
            <person name="Shigenobu S."/>
        </authorList>
    </citation>
    <scope>NUCLEOTIDE SEQUENCE [LARGE SCALE GENOMIC DNA]</scope>
</reference>
<accession>A0AAV3YLT5</accession>
<evidence type="ECO:0000256" key="1">
    <source>
        <dbReference type="SAM" id="MobiDB-lite"/>
    </source>
</evidence>
<protein>
    <submittedName>
        <fullName evidence="2">Uncharacterized protein</fullName>
    </submittedName>
</protein>
<organism evidence="2 3">
    <name type="scientific">Plakobranchus ocellatus</name>
    <dbReference type="NCBI Taxonomy" id="259542"/>
    <lineage>
        <taxon>Eukaryota</taxon>
        <taxon>Metazoa</taxon>
        <taxon>Spiralia</taxon>
        <taxon>Lophotrochozoa</taxon>
        <taxon>Mollusca</taxon>
        <taxon>Gastropoda</taxon>
        <taxon>Heterobranchia</taxon>
        <taxon>Euthyneura</taxon>
        <taxon>Panpulmonata</taxon>
        <taxon>Sacoglossa</taxon>
        <taxon>Placobranchoidea</taxon>
        <taxon>Plakobranchidae</taxon>
        <taxon>Plakobranchus</taxon>
    </lineage>
</organism>
<keyword evidence="3" id="KW-1185">Reference proteome</keyword>
<feature type="compositionally biased region" description="Basic and acidic residues" evidence="1">
    <location>
        <begin position="68"/>
        <end position="86"/>
    </location>
</feature>
<evidence type="ECO:0000313" key="3">
    <source>
        <dbReference type="Proteomes" id="UP000735302"/>
    </source>
</evidence>
<comment type="caution">
    <text evidence="2">The sequence shown here is derived from an EMBL/GenBank/DDBJ whole genome shotgun (WGS) entry which is preliminary data.</text>
</comment>
<dbReference type="Proteomes" id="UP000735302">
    <property type="component" value="Unassembled WGS sequence"/>
</dbReference>
<dbReference type="EMBL" id="BLXT01001203">
    <property type="protein sequence ID" value="GFN83492.1"/>
    <property type="molecule type" value="Genomic_DNA"/>
</dbReference>
<proteinExistence type="predicted"/>
<feature type="compositionally biased region" description="Basic residues" evidence="1">
    <location>
        <begin position="87"/>
        <end position="101"/>
    </location>
</feature>
<name>A0AAV3YLT5_9GAST</name>
<feature type="region of interest" description="Disordered" evidence="1">
    <location>
        <begin position="68"/>
        <end position="101"/>
    </location>
</feature>
<dbReference type="AlphaFoldDB" id="A0AAV3YLT5"/>
<evidence type="ECO:0000313" key="2">
    <source>
        <dbReference type="EMBL" id="GFN83492.1"/>
    </source>
</evidence>
<sequence>MPSRTHSRHVTQPSGEVERHNCCFTVSHRVVTDTTLVKAQLHWKLHYWPYGDGGRRVDRGNVFRKNKLDWYRDPHPDPDLDPDTHGQRMRQKRRRASSVHP</sequence>